<gene>
    <name evidence="1" type="ORF">SAMN04488108_0386</name>
</gene>
<evidence type="ECO:0000313" key="1">
    <source>
        <dbReference type="EMBL" id="SHO59821.1"/>
    </source>
</evidence>
<name>A0A1M7Z4L9_9BACT</name>
<reference evidence="2" key="1">
    <citation type="submission" date="2016-12" db="EMBL/GenBank/DDBJ databases">
        <authorList>
            <person name="Varghese N."/>
            <person name="Submissions S."/>
        </authorList>
    </citation>
    <scope>NUCLEOTIDE SEQUENCE [LARGE SCALE GENOMIC DNA]</scope>
    <source>
        <strain evidence="2">DSM 25035</strain>
    </source>
</reference>
<sequence>MTFGFCLYGQTTYSGNILDSSDKGYLEGVDVQVIGGKETVKSNGRGYFSIQATLGDTLRLSFPGFIEQKVVLGSERFLMIQLQDMARFLPTFEVQGNVYSYRMKDGRLVLKDENEADLPSRKGEVLAGFKEDDPNGGVVISGPISYFTKKARQAREYEKKKIWHSRREGYYQVIESDSVQQEMMEKYDLDSQEWDDLVIKFNQFHQSHEFLDWSEAKVKKSLDEFFRFETEFSF</sequence>
<dbReference type="SUPFAM" id="SSF49464">
    <property type="entry name" value="Carboxypeptidase regulatory domain-like"/>
    <property type="match status" value="1"/>
</dbReference>
<dbReference type="InterPro" id="IPR008969">
    <property type="entry name" value="CarboxyPept-like_regulatory"/>
</dbReference>
<dbReference type="AlphaFoldDB" id="A0A1M7Z4L9"/>
<organism evidence="1 2">
    <name type="scientific">Algoriphagus zhangzhouensis</name>
    <dbReference type="NCBI Taxonomy" id="1073327"/>
    <lineage>
        <taxon>Bacteria</taxon>
        <taxon>Pseudomonadati</taxon>
        <taxon>Bacteroidota</taxon>
        <taxon>Cytophagia</taxon>
        <taxon>Cytophagales</taxon>
        <taxon>Cyclobacteriaceae</taxon>
        <taxon>Algoriphagus</taxon>
    </lineage>
</organism>
<dbReference type="EMBL" id="FRXN01000001">
    <property type="protein sequence ID" value="SHO59821.1"/>
    <property type="molecule type" value="Genomic_DNA"/>
</dbReference>
<dbReference type="STRING" id="1073327.SAMN04488108_0386"/>
<accession>A0A1M7Z4L9</accession>
<protein>
    <recommendedName>
        <fullName evidence="3">CarboxypepD_reg-like domain-containing protein</fullName>
    </recommendedName>
</protein>
<keyword evidence="2" id="KW-1185">Reference proteome</keyword>
<dbReference type="Proteomes" id="UP000184609">
    <property type="component" value="Unassembled WGS sequence"/>
</dbReference>
<evidence type="ECO:0000313" key="2">
    <source>
        <dbReference type="Proteomes" id="UP000184609"/>
    </source>
</evidence>
<proteinExistence type="predicted"/>
<evidence type="ECO:0008006" key="3">
    <source>
        <dbReference type="Google" id="ProtNLM"/>
    </source>
</evidence>